<dbReference type="InterPro" id="IPR043129">
    <property type="entry name" value="ATPase_NBD"/>
</dbReference>
<dbReference type="Gene3D" id="1.10.10.10">
    <property type="entry name" value="Winged helix-like DNA-binding domain superfamily/Winged helix DNA-binding domain"/>
    <property type="match status" value="1"/>
</dbReference>
<dbReference type="Gene3D" id="3.30.420.40">
    <property type="match status" value="2"/>
</dbReference>
<dbReference type="EMBL" id="FUHW01000007">
    <property type="protein sequence ID" value="SJM48511.1"/>
    <property type="molecule type" value="Genomic_DNA"/>
</dbReference>
<dbReference type="InterPro" id="IPR036390">
    <property type="entry name" value="WH_DNA-bd_sf"/>
</dbReference>
<evidence type="ECO:0000256" key="1">
    <source>
        <dbReference type="ARBA" id="ARBA00006479"/>
    </source>
</evidence>
<dbReference type="Proteomes" id="UP000195913">
    <property type="component" value="Unassembled WGS sequence"/>
</dbReference>
<dbReference type="PANTHER" id="PTHR18964:SF149">
    <property type="entry name" value="BIFUNCTIONAL UDP-N-ACETYLGLUCOSAMINE 2-EPIMERASE_N-ACETYLMANNOSAMINE KINASE"/>
    <property type="match status" value="1"/>
</dbReference>
<dbReference type="SUPFAM" id="SSF53067">
    <property type="entry name" value="Actin-like ATPase domain"/>
    <property type="match status" value="2"/>
</dbReference>
<gene>
    <name evidence="2" type="ORF">FM101_01310</name>
</gene>
<keyword evidence="3" id="KW-1185">Reference proteome</keyword>
<proteinExistence type="inferred from homology"/>
<evidence type="ECO:0000313" key="3">
    <source>
        <dbReference type="Proteomes" id="UP000195913"/>
    </source>
</evidence>
<dbReference type="RefSeq" id="WP_086994316.1">
    <property type="nucleotide sequence ID" value="NZ_FUHW01000007.1"/>
</dbReference>
<dbReference type="Pfam" id="PF00480">
    <property type="entry name" value="ROK"/>
    <property type="match status" value="1"/>
</dbReference>
<dbReference type="InterPro" id="IPR036388">
    <property type="entry name" value="WH-like_DNA-bd_sf"/>
</dbReference>
<dbReference type="AlphaFoldDB" id="A0A1R4EXZ0"/>
<dbReference type="PANTHER" id="PTHR18964">
    <property type="entry name" value="ROK (REPRESSOR, ORF, KINASE) FAMILY"/>
    <property type="match status" value="1"/>
</dbReference>
<dbReference type="Pfam" id="PF13412">
    <property type="entry name" value="HTH_24"/>
    <property type="match status" value="1"/>
</dbReference>
<dbReference type="SUPFAM" id="SSF46785">
    <property type="entry name" value="Winged helix' DNA-binding domain"/>
    <property type="match status" value="1"/>
</dbReference>
<evidence type="ECO:0000313" key="2">
    <source>
        <dbReference type="EMBL" id="SJM48511.1"/>
    </source>
</evidence>
<comment type="similarity">
    <text evidence="1">Belongs to the ROK (NagC/XylR) family.</text>
</comment>
<protein>
    <submittedName>
        <fullName evidence="2">Xylose-responsive transcription regulator, ROK family</fullName>
    </submittedName>
</protein>
<name>A0A1R4EXZ0_9MICC</name>
<accession>A0A1R4EXZ0</accession>
<reference evidence="2 3" key="1">
    <citation type="submission" date="2017-02" db="EMBL/GenBank/DDBJ databases">
        <authorList>
            <person name="Peterson S.W."/>
        </authorList>
    </citation>
    <scope>NUCLEOTIDE SEQUENCE [LARGE SCALE GENOMIC DNA]</scope>
    <source>
        <strain evidence="2 3">B Ar 00.02</strain>
    </source>
</reference>
<dbReference type="InterPro" id="IPR000600">
    <property type="entry name" value="ROK"/>
</dbReference>
<organism evidence="2 3">
    <name type="scientific">Arthrobacter rhombi</name>
    <dbReference type="NCBI Taxonomy" id="71253"/>
    <lineage>
        <taxon>Bacteria</taxon>
        <taxon>Bacillati</taxon>
        <taxon>Actinomycetota</taxon>
        <taxon>Actinomycetes</taxon>
        <taxon>Micrococcales</taxon>
        <taxon>Micrococcaceae</taxon>
        <taxon>Arthrobacter</taxon>
    </lineage>
</organism>
<sequence>MNAQGELSTTDKRVVQTLLQDGPTSRSGLQQQLGFSRPTISSAVTRLIERGLLEEAGLAAYGAGRNGRPQVLLRPRSTIGAALGIEVGRARVAVTVAALDGTVLAQKLTTFEAGPSLAHRLGIALRSVRALISSGTITADSIIGTGVAISGRHLPAADDPDATGADPAGFPLERLRRLIPAPVLWDNNTRLAALRHLREAPAAATTGLLYVVLSDGISAGLIDGTEIFRGGHGAAGELGHLCMDPAGPLCWCGSRGCLEALIGMGAILRRATDHGLEVTDLAELSALAGDGEQRAVELVSWAGTLLGVALSSATMLIDPRRIILSGQLAHLGVSLHEAALQELTRRRTAVSLPVPELVLHEGTQYEASHGAALQALQRWGTDFMVAIQ</sequence>